<name>A0A9N9NRJ1_9GLOM</name>
<dbReference type="Proteomes" id="UP000789396">
    <property type="component" value="Unassembled WGS sequence"/>
</dbReference>
<feature type="non-terminal residue" evidence="1">
    <location>
        <position position="1"/>
    </location>
</feature>
<accession>A0A9N9NRJ1</accession>
<sequence length="60" mass="7215">LDLLKRCTTLFAVRYLFNGGIDKHFPFTNHTLMNLPHQFKRLMDDWFIIEKSFDPEDISK</sequence>
<gene>
    <name evidence="1" type="ORF">RFULGI_LOCUS13800</name>
</gene>
<keyword evidence="2" id="KW-1185">Reference proteome</keyword>
<evidence type="ECO:0000313" key="1">
    <source>
        <dbReference type="EMBL" id="CAG8753873.1"/>
    </source>
</evidence>
<reference evidence="1" key="1">
    <citation type="submission" date="2021-06" db="EMBL/GenBank/DDBJ databases">
        <authorList>
            <person name="Kallberg Y."/>
            <person name="Tangrot J."/>
            <person name="Rosling A."/>
        </authorList>
    </citation>
    <scope>NUCLEOTIDE SEQUENCE</scope>
    <source>
        <strain evidence="1">IN212</strain>
    </source>
</reference>
<dbReference type="OrthoDB" id="2363156at2759"/>
<proteinExistence type="predicted"/>
<organism evidence="1 2">
    <name type="scientific">Racocetra fulgida</name>
    <dbReference type="NCBI Taxonomy" id="60492"/>
    <lineage>
        <taxon>Eukaryota</taxon>
        <taxon>Fungi</taxon>
        <taxon>Fungi incertae sedis</taxon>
        <taxon>Mucoromycota</taxon>
        <taxon>Glomeromycotina</taxon>
        <taxon>Glomeromycetes</taxon>
        <taxon>Diversisporales</taxon>
        <taxon>Gigasporaceae</taxon>
        <taxon>Racocetra</taxon>
    </lineage>
</organism>
<comment type="caution">
    <text evidence="1">The sequence shown here is derived from an EMBL/GenBank/DDBJ whole genome shotgun (WGS) entry which is preliminary data.</text>
</comment>
<protein>
    <submittedName>
        <fullName evidence="1">5475_t:CDS:1</fullName>
    </submittedName>
</protein>
<dbReference type="EMBL" id="CAJVPZ010037589">
    <property type="protein sequence ID" value="CAG8753873.1"/>
    <property type="molecule type" value="Genomic_DNA"/>
</dbReference>
<evidence type="ECO:0000313" key="2">
    <source>
        <dbReference type="Proteomes" id="UP000789396"/>
    </source>
</evidence>
<dbReference type="AlphaFoldDB" id="A0A9N9NRJ1"/>
<feature type="non-terminal residue" evidence="1">
    <location>
        <position position="60"/>
    </location>
</feature>